<sequence>MSEDLPDIDTVIDELYSLAPADFVSHRSAYVTRFKKAGDKSGATRIGGLRKPTVVAWLVNTLARQDESAVAELLDLGAELERAQQRGDGHRLRELSTARSASIRALTDRAVALGRERGVTVGDNAAREVSNTLNAAMADPEIRDRVRAGRTVVAETYSGFGPALLSLVPDPPETETETEDDGEPDIADDAPESAAESDAENEAELLRQAEHDRLVAELDAAETAFDAARDAADAADQDTKRAASERRSATAEVERLEAELEAARATAKAARAAERKSVEQAESTAEALEAARARLAEARSALDEPS</sequence>
<feature type="compositionally biased region" description="Basic and acidic residues" evidence="1">
    <location>
        <begin position="227"/>
        <end position="255"/>
    </location>
</feature>
<protein>
    <submittedName>
        <fullName evidence="2">Uncharacterized protein</fullName>
    </submittedName>
</protein>
<dbReference type="OrthoDB" id="3541690at2"/>
<gene>
    <name evidence="2" type="ORF">A3Q41_00070</name>
</gene>
<dbReference type="PATRIC" id="fig|1653479.3.peg.68"/>
<keyword evidence="3" id="KW-1185">Reference proteome</keyword>
<dbReference type="Proteomes" id="UP000076038">
    <property type="component" value="Chromosome"/>
</dbReference>
<dbReference type="EMBL" id="CP015220">
    <property type="protein sequence ID" value="AMY21398.1"/>
    <property type="molecule type" value="Genomic_DNA"/>
</dbReference>
<dbReference type="AlphaFoldDB" id="A0A143QF67"/>
<name>A0A143QF67_RHOFA</name>
<evidence type="ECO:0000313" key="2">
    <source>
        <dbReference type="EMBL" id="AMY21398.1"/>
    </source>
</evidence>
<dbReference type="KEGG" id="rhs:A3Q41_00070"/>
<dbReference type="RefSeq" id="WP_048320675.1">
    <property type="nucleotide sequence ID" value="NZ_CP015220.1"/>
</dbReference>
<accession>A0A143QF67</accession>
<organism evidence="2 3">
    <name type="scientific">Rhodococcoides fascians</name>
    <name type="common">Rhodococcus fascians</name>
    <dbReference type="NCBI Taxonomy" id="1828"/>
    <lineage>
        <taxon>Bacteria</taxon>
        <taxon>Bacillati</taxon>
        <taxon>Actinomycetota</taxon>
        <taxon>Actinomycetes</taxon>
        <taxon>Mycobacteriales</taxon>
        <taxon>Nocardiaceae</taxon>
        <taxon>Rhodococcoides</taxon>
    </lineage>
</organism>
<evidence type="ECO:0000313" key="3">
    <source>
        <dbReference type="Proteomes" id="UP000076038"/>
    </source>
</evidence>
<feature type="compositionally biased region" description="Basic and acidic residues" evidence="1">
    <location>
        <begin position="204"/>
        <end position="216"/>
    </location>
</feature>
<proteinExistence type="predicted"/>
<reference evidence="3" key="2">
    <citation type="submission" date="2016-04" db="EMBL/GenBank/DDBJ databases">
        <title>Complete Genome and Plasmid Sequences for Rhodococcus fascians D188 and Draft Sequences for Rhodococcus spp. Isolates PBTS 1 and PBTS 2.</title>
        <authorList>
            <person name="Stamer R."/>
            <person name="Vereecke D."/>
            <person name="Zhang Y."/>
            <person name="Schilkey F."/>
            <person name="Devitt N."/>
            <person name="Randall J."/>
        </authorList>
    </citation>
    <scope>NUCLEOTIDE SEQUENCE [LARGE SCALE GENOMIC DNA]</scope>
    <source>
        <strain evidence="3">PBTS2</strain>
    </source>
</reference>
<evidence type="ECO:0000256" key="1">
    <source>
        <dbReference type="SAM" id="MobiDB-lite"/>
    </source>
</evidence>
<reference evidence="2 3" key="1">
    <citation type="journal article" date="2016" name="Genome Announc.">
        <title>Complete Genome and Plasmid Sequences for Rhodococcus fascians D188 and Draft Sequences for Rhodococcus Isolates PBTS 1 and PBTS 2.</title>
        <authorList>
            <person name="Stamler R.A."/>
            <person name="Vereecke D."/>
            <person name="Zhang Y."/>
            <person name="Schilkey F."/>
            <person name="Devitt N."/>
            <person name="Randall J.J."/>
        </authorList>
    </citation>
    <scope>NUCLEOTIDE SEQUENCE [LARGE SCALE GENOMIC DNA]</scope>
    <source>
        <strain evidence="2 3">PBTS2</strain>
    </source>
</reference>
<feature type="compositionally biased region" description="Low complexity" evidence="1">
    <location>
        <begin position="217"/>
        <end position="226"/>
    </location>
</feature>
<feature type="region of interest" description="Disordered" evidence="1">
    <location>
        <begin position="162"/>
        <end position="255"/>
    </location>
</feature>
<feature type="compositionally biased region" description="Acidic residues" evidence="1">
    <location>
        <begin position="172"/>
        <end position="203"/>
    </location>
</feature>